<sequence length="37" mass="4156">MLNPLCLQINFNNTEKSRTLKSANIVNHTSRKVVTVA</sequence>
<dbReference type="AlphaFoldDB" id="A0AAD4FPX0"/>
<evidence type="ECO:0000313" key="1">
    <source>
        <dbReference type="EMBL" id="KAF7764462.1"/>
    </source>
</evidence>
<organism evidence="1 2">
    <name type="scientific">Pseudoalteromonas citrea</name>
    <dbReference type="NCBI Taxonomy" id="43655"/>
    <lineage>
        <taxon>Bacteria</taxon>
        <taxon>Pseudomonadati</taxon>
        <taxon>Pseudomonadota</taxon>
        <taxon>Gammaproteobacteria</taxon>
        <taxon>Alteromonadales</taxon>
        <taxon>Pseudoalteromonadaceae</taxon>
        <taxon>Pseudoalteromonas</taxon>
    </lineage>
</organism>
<protein>
    <submittedName>
        <fullName evidence="1">Uncharacterized protein</fullName>
    </submittedName>
</protein>
<dbReference type="Proteomes" id="UP000016487">
    <property type="component" value="Unassembled WGS sequence"/>
</dbReference>
<gene>
    <name evidence="1" type="ORF">PCIT_b0467</name>
</gene>
<dbReference type="EMBL" id="AHBZ03000027">
    <property type="protein sequence ID" value="KAF7764462.1"/>
    <property type="molecule type" value="Genomic_DNA"/>
</dbReference>
<name>A0AAD4FPX0_9GAMM</name>
<evidence type="ECO:0000313" key="2">
    <source>
        <dbReference type="Proteomes" id="UP000016487"/>
    </source>
</evidence>
<accession>A0AAD4FPX0</accession>
<comment type="caution">
    <text evidence="1">The sequence shown here is derived from an EMBL/GenBank/DDBJ whole genome shotgun (WGS) entry which is preliminary data.</text>
</comment>
<reference evidence="1" key="2">
    <citation type="submission" date="2015-03" db="EMBL/GenBank/DDBJ databases">
        <title>Genome sequence of Pseudoalteromonas citrea.</title>
        <authorList>
            <person name="Xie B.-B."/>
            <person name="Rong J.-C."/>
            <person name="Qin Q.-L."/>
            <person name="Zhang Y.-Z."/>
        </authorList>
    </citation>
    <scope>NUCLEOTIDE SEQUENCE</scope>
    <source>
        <strain evidence="1">DSM 8771</strain>
    </source>
</reference>
<reference evidence="1" key="1">
    <citation type="journal article" date="2012" name="J. Bacteriol.">
        <title>Genome sequences of type strains of seven species of the marine bacterium Pseudoalteromonas.</title>
        <authorList>
            <person name="Xie B.B."/>
            <person name="Shu Y.L."/>
            <person name="Qin Q.L."/>
            <person name="Rong J.C."/>
            <person name="Zhang X.Y."/>
            <person name="Chen X.L."/>
            <person name="Shi M."/>
            <person name="He H.L."/>
            <person name="Zhou B.C."/>
            <person name="Zhang Y.Z."/>
        </authorList>
    </citation>
    <scope>NUCLEOTIDE SEQUENCE</scope>
    <source>
        <strain evidence="1">DSM 8771</strain>
    </source>
</reference>
<proteinExistence type="predicted"/>